<gene>
    <name evidence="1" type="ORF">KHA91_07880</name>
</gene>
<evidence type="ECO:0000313" key="2">
    <source>
        <dbReference type="Proteomes" id="UP000676456"/>
    </source>
</evidence>
<name>A0A942UNN7_9BACI</name>
<sequence>MKKNRQILYLFVFLIAVGAMAVYGKSATQEFSPEKVTHYLNNMRLGIQDIYNKVPIDQIREKKTISKGQLDQLIEGSDRIFSSYLELKAIGLEFDYFEDTNAKMETNLENIHTSLYQIKEASNGDTRLTARQIASFSEVYNFLWDLYGLDVYNMDLDEILSEMEKVSENYEPMFETYLF</sequence>
<dbReference type="Proteomes" id="UP000676456">
    <property type="component" value="Unassembled WGS sequence"/>
</dbReference>
<organism evidence="1 2">
    <name type="scientific">Lederbergia citrea</name>
    <dbReference type="NCBI Taxonomy" id="2833581"/>
    <lineage>
        <taxon>Bacteria</taxon>
        <taxon>Bacillati</taxon>
        <taxon>Bacillota</taxon>
        <taxon>Bacilli</taxon>
        <taxon>Bacillales</taxon>
        <taxon>Bacillaceae</taxon>
        <taxon>Lederbergia</taxon>
    </lineage>
</organism>
<dbReference type="RefSeq" id="WP_213097609.1">
    <property type="nucleotide sequence ID" value="NZ_JAGYPH010000001.1"/>
</dbReference>
<keyword evidence="2" id="KW-1185">Reference proteome</keyword>
<evidence type="ECO:0000313" key="1">
    <source>
        <dbReference type="EMBL" id="MBS4222677.1"/>
    </source>
</evidence>
<comment type="caution">
    <text evidence="1">The sequence shown here is derived from an EMBL/GenBank/DDBJ whole genome shotgun (WGS) entry which is preliminary data.</text>
</comment>
<dbReference type="AlphaFoldDB" id="A0A942UNN7"/>
<reference evidence="1 2" key="1">
    <citation type="submission" date="2021-05" db="EMBL/GenBank/DDBJ databases">
        <title>Novel Bacillus species.</title>
        <authorList>
            <person name="Liu G."/>
        </authorList>
    </citation>
    <scope>NUCLEOTIDE SEQUENCE [LARGE SCALE GENOMIC DNA]</scope>
    <source>
        <strain evidence="1 2">FJAT-49682</strain>
    </source>
</reference>
<dbReference type="EMBL" id="JAGYPN010000001">
    <property type="protein sequence ID" value="MBS4222677.1"/>
    <property type="molecule type" value="Genomic_DNA"/>
</dbReference>
<accession>A0A942UNN7</accession>
<protein>
    <submittedName>
        <fullName evidence="1">Uncharacterized protein</fullName>
    </submittedName>
</protein>
<proteinExistence type="predicted"/>